<organism evidence="1 2">
    <name type="scientific">Prevotella disiens JCM 6334 = ATCC 29426</name>
    <dbReference type="NCBI Taxonomy" id="1235811"/>
    <lineage>
        <taxon>Bacteria</taxon>
        <taxon>Pseudomonadati</taxon>
        <taxon>Bacteroidota</taxon>
        <taxon>Bacteroidia</taxon>
        <taxon>Bacteroidales</taxon>
        <taxon>Prevotellaceae</taxon>
        <taxon>Prevotella</taxon>
    </lineage>
</organism>
<comment type="caution">
    <text evidence="1">The sequence shown here is derived from an EMBL/GenBank/DDBJ whole genome shotgun (WGS) entry which is preliminary data.</text>
</comment>
<reference evidence="1 2" key="1">
    <citation type="submission" date="2013-06" db="EMBL/GenBank/DDBJ databases">
        <authorList>
            <person name="Weinstock G."/>
            <person name="Sodergren E."/>
            <person name="Lobos E.A."/>
            <person name="Fulton L."/>
            <person name="Fulton R."/>
            <person name="Courtney L."/>
            <person name="Fronick C."/>
            <person name="O'Laughlin M."/>
            <person name="Godfrey J."/>
            <person name="Wilson R.M."/>
            <person name="Miner T."/>
            <person name="Farmer C."/>
            <person name="Delehaunty K."/>
            <person name="Cordes M."/>
            <person name="Minx P."/>
            <person name="Tomlinson C."/>
            <person name="Chen J."/>
            <person name="Wollam A."/>
            <person name="Pepin K.H."/>
            <person name="Bhonagiri V."/>
            <person name="Zhang X."/>
            <person name="Warren W."/>
            <person name="Mitreva M."/>
            <person name="Mardis E.R."/>
            <person name="Wilson R.K."/>
        </authorList>
    </citation>
    <scope>NUCLEOTIDE SEQUENCE [LARGE SCALE GENOMIC DNA]</scope>
    <source>
        <strain evidence="1 2">ATCC 29426</strain>
    </source>
</reference>
<gene>
    <name evidence="1" type="ORF">HMPREF0653_00010</name>
</gene>
<accession>A0ABN0NVY8</accession>
<name>A0ABN0NVY8_9BACT</name>
<evidence type="ECO:0000313" key="2">
    <source>
        <dbReference type="Proteomes" id="UP000016660"/>
    </source>
</evidence>
<dbReference type="Proteomes" id="UP000016660">
    <property type="component" value="Unassembled WGS sequence"/>
</dbReference>
<proteinExistence type="predicted"/>
<evidence type="ECO:0000313" key="1">
    <source>
        <dbReference type="EMBL" id="ERJ81249.1"/>
    </source>
</evidence>
<sequence length="178" mass="18874">MKTAFDYTPIISSKNLSPFFDSIDNFNTWGLGIIGGFSSNAYRASVISTALSAQFYQKSTLVNSLEKLSGTYKYAKKIGKLGTGVSIVTGAFNIFKGYEQDGYRIHYNTTKAIAENSFGISMGIYGGTQGAKLGATIGYLCGGFGAIPGSIIGGIIGTYLGDKIGKGIGDIVNEIFYQ</sequence>
<protein>
    <recommendedName>
        <fullName evidence="3">Glycine zipper domain-containing protein</fullName>
    </recommendedName>
</protein>
<keyword evidence="2" id="KW-1185">Reference proteome</keyword>
<dbReference type="EMBL" id="AWUY01000004">
    <property type="protein sequence ID" value="ERJ81249.1"/>
    <property type="molecule type" value="Genomic_DNA"/>
</dbReference>
<dbReference type="RefSeq" id="WP_021669798.1">
    <property type="nucleotide sequence ID" value="NZ_KI259468.1"/>
</dbReference>
<evidence type="ECO:0008006" key="3">
    <source>
        <dbReference type="Google" id="ProtNLM"/>
    </source>
</evidence>